<organism evidence="1 2">
    <name type="scientific">Gordonia phage Gsput1</name>
    <dbReference type="NCBI Taxonomy" id="1622193"/>
    <lineage>
        <taxon>Viruses</taxon>
        <taxon>Duplodnaviria</taxon>
        <taxon>Heunggongvirae</taxon>
        <taxon>Uroviricota</taxon>
        <taxon>Caudoviricetes</taxon>
        <taxon>Ruthgordonvirinae</taxon>
        <taxon>Gesputvirus</taxon>
        <taxon>Gesputvirus gsput1</taxon>
    </lineage>
</organism>
<dbReference type="RefSeq" id="YP_009275754.1">
    <property type="nucleotide sequence ID" value="NC_030932.1"/>
</dbReference>
<dbReference type="KEGG" id="vg:28800907"/>
<keyword evidence="2" id="KW-1185">Reference proteome</keyword>
<accession>A0A0E3XB77</accession>
<protein>
    <submittedName>
        <fullName evidence="1">Uncharacterized protein</fullName>
    </submittedName>
</protein>
<evidence type="ECO:0000313" key="1">
    <source>
        <dbReference type="EMBL" id="AKC03093.1"/>
    </source>
</evidence>
<dbReference type="GeneID" id="28800907"/>
<name>A0A0E3XB77_9CAUD</name>
<sequence>MTVRELVEALQKLPPHTYGYKVRALRGIDEDGVPLVEVDEDGDYGPPVVWL</sequence>
<evidence type="ECO:0000313" key="2">
    <source>
        <dbReference type="Proteomes" id="UP000033018"/>
    </source>
</evidence>
<gene>
    <name evidence="1" type="ORF">Gsput1_68</name>
</gene>
<dbReference type="EMBL" id="KP790011">
    <property type="protein sequence ID" value="AKC03093.1"/>
    <property type="molecule type" value="Genomic_DNA"/>
</dbReference>
<reference evidence="1 2" key="1">
    <citation type="journal article" date="2015" name="Sci. Rep.">
        <title>Bacteriophages of wastewater foaming-associated filamentous Gordonia reduce host levels in raw activated sludge.</title>
        <authorList>
            <person name="Liu M."/>
            <person name="Gill J.J."/>
            <person name="Young R."/>
            <person name="Summer E.J."/>
        </authorList>
    </citation>
    <scope>NUCLEOTIDE SEQUENCE [LARGE SCALE GENOMIC DNA]</scope>
</reference>
<dbReference type="Proteomes" id="UP000033018">
    <property type="component" value="Segment"/>
</dbReference>
<proteinExistence type="predicted"/>